<sequence length="337" mass="37615">MLFSQRFIEEVGRMNRLQDEKIVVTGVAAITASYPSLDDLIDFYLNRIEKRSLKITESINIDNLNIDVGKYINKFKIKKMSNASVLSVIAAGQAIHDANVEKEVLENSGVVFNSLFSTFDKAMEFYDMACETKCEKVNSSKFANSTSCAPTGEISAEWGMRGSSMMLSGDKESSFSAIRLGYNNLRDCEQTPFFLVGGVDVYFNNKSYFYSNESGTEKEEGVAAILLEKSTNAFLRSAKVYGEIQIINSSHIKDKINNDDYSYVISNDFTLNGKLDTNKLMMLEDYEGATASIAVVIACKIVESIKVKRTVVPDKPLQVLIHLKEGNTCILIKEEVR</sequence>
<dbReference type="SUPFAM" id="SSF53901">
    <property type="entry name" value="Thiolase-like"/>
    <property type="match status" value="1"/>
</dbReference>
<evidence type="ECO:0000313" key="2">
    <source>
        <dbReference type="EMBL" id="ASA25746.1"/>
    </source>
</evidence>
<organism evidence="2 3">
    <name type="scientific">Paenibacillus donghaensis</name>
    <dbReference type="NCBI Taxonomy" id="414771"/>
    <lineage>
        <taxon>Bacteria</taxon>
        <taxon>Bacillati</taxon>
        <taxon>Bacillota</taxon>
        <taxon>Bacilli</taxon>
        <taxon>Bacillales</taxon>
        <taxon>Paenibacillaceae</taxon>
        <taxon>Paenibacillus</taxon>
    </lineage>
</organism>
<dbReference type="InterPro" id="IPR014030">
    <property type="entry name" value="Ketoacyl_synth_N"/>
</dbReference>
<dbReference type="Pfam" id="PF00109">
    <property type="entry name" value="ketoacyl-synt"/>
    <property type="match status" value="1"/>
</dbReference>
<dbReference type="InterPro" id="IPR016039">
    <property type="entry name" value="Thiolase-like"/>
</dbReference>
<dbReference type="Gene3D" id="3.40.47.10">
    <property type="match status" value="1"/>
</dbReference>
<dbReference type="GO" id="GO:0016746">
    <property type="term" value="F:acyltransferase activity"/>
    <property type="evidence" value="ECO:0007669"/>
    <property type="project" value="InterPro"/>
</dbReference>
<accession>A0A2Z2KG69</accession>
<dbReference type="KEGG" id="pdh:B9T62_36480"/>
<dbReference type="EMBL" id="CP021780">
    <property type="protein sequence ID" value="ASA25746.1"/>
    <property type="molecule type" value="Genomic_DNA"/>
</dbReference>
<dbReference type="Proteomes" id="UP000249890">
    <property type="component" value="Chromosome"/>
</dbReference>
<proteinExistence type="predicted"/>
<keyword evidence="3" id="KW-1185">Reference proteome</keyword>
<protein>
    <recommendedName>
        <fullName evidence="1">Beta-ketoacyl synthase-like N-terminal domain-containing protein</fullName>
    </recommendedName>
</protein>
<evidence type="ECO:0000313" key="3">
    <source>
        <dbReference type="Proteomes" id="UP000249890"/>
    </source>
</evidence>
<gene>
    <name evidence="2" type="ORF">B9T62_36480</name>
</gene>
<dbReference type="AlphaFoldDB" id="A0A2Z2KG69"/>
<name>A0A2Z2KG69_9BACL</name>
<reference evidence="2 3" key="1">
    <citation type="submission" date="2017-06" db="EMBL/GenBank/DDBJ databases">
        <title>Complete genome sequence of Paenibacillus donghaensis KCTC 13049T isolated from East Sea sediment, South Korea.</title>
        <authorList>
            <person name="Jung B.K."/>
            <person name="Hong S.-J."/>
            <person name="Shin J.-H."/>
        </authorList>
    </citation>
    <scope>NUCLEOTIDE SEQUENCE [LARGE SCALE GENOMIC DNA]</scope>
    <source>
        <strain evidence="2 3">KCTC 13049</strain>
    </source>
</reference>
<feature type="domain" description="Beta-ketoacyl synthase-like N-terminal" evidence="1">
    <location>
        <begin position="76"/>
        <end position="208"/>
    </location>
</feature>
<evidence type="ECO:0000259" key="1">
    <source>
        <dbReference type="Pfam" id="PF00109"/>
    </source>
</evidence>